<dbReference type="AlphaFoldDB" id="A0A1H6DBD9"/>
<organism evidence="1 2">
    <name type="scientific">Thermomonospora echinospora</name>
    <dbReference type="NCBI Taxonomy" id="1992"/>
    <lineage>
        <taxon>Bacteria</taxon>
        <taxon>Bacillati</taxon>
        <taxon>Actinomycetota</taxon>
        <taxon>Actinomycetes</taxon>
        <taxon>Streptosporangiales</taxon>
        <taxon>Thermomonosporaceae</taxon>
        <taxon>Thermomonospora</taxon>
    </lineage>
</organism>
<proteinExistence type="predicted"/>
<dbReference type="EMBL" id="FNVO01000015">
    <property type="protein sequence ID" value="SEG82631.1"/>
    <property type="molecule type" value="Genomic_DNA"/>
</dbReference>
<dbReference type="Proteomes" id="UP000236723">
    <property type="component" value="Unassembled WGS sequence"/>
</dbReference>
<name>A0A1H6DBD9_9ACTN</name>
<reference evidence="2" key="1">
    <citation type="submission" date="2016-10" db="EMBL/GenBank/DDBJ databases">
        <authorList>
            <person name="Varghese N."/>
            <person name="Submissions S."/>
        </authorList>
    </citation>
    <scope>NUCLEOTIDE SEQUENCE [LARGE SCALE GENOMIC DNA]</scope>
    <source>
        <strain evidence="2">DSM 43163</strain>
    </source>
</reference>
<gene>
    <name evidence="1" type="ORF">SAMN04489712_11553</name>
</gene>
<protein>
    <submittedName>
        <fullName evidence="1">Uncharacterized protein</fullName>
    </submittedName>
</protein>
<keyword evidence="2" id="KW-1185">Reference proteome</keyword>
<evidence type="ECO:0000313" key="2">
    <source>
        <dbReference type="Proteomes" id="UP000236723"/>
    </source>
</evidence>
<evidence type="ECO:0000313" key="1">
    <source>
        <dbReference type="EMBL" id="SEG82631.1"/>
    </source>
</evidence>
<sequence>MSKTDKTRPWWVGMADAPMVTCVPVHDHRFGPCTLPDEITADSASLNRRTSGCHWHATTYFLFDCGGVGGGREWYHIRRQERRRSRHQARRKLRTWHGED</sequence>
<accession>A0A1H6DBD9</accession>
<dbReference type="RefSeq" id="WP_160147125.1">
    <property type="nucleotide sequence ID" value="NZ_FNVO01000015.1"/>
</dbReference>
<dbReference type="OrthoDB" id="3380505at2"/>